<feature type="domain" description="Protein kinase" evidence="8">
    <location>
        <begin position="60"/>
        <end position="392"/>
    </location>
</feature>
<reference evidence="9 10" key="1">
    <citation type="journal article" date="2015" name="Genome Announc.">
        <title>Draft Genome Sequences of Marine Isolates of Thalassomonas viridans and Thalassomonas actiniarum.</title>
        <authorList>
            <person name="Olonade I."/>
            <person name="van Zyl L.J."/>
            <person name="Trindade M."/>
        </authorList>
    </citation>
    <scope>NUCLEOTIDE SEQUENCE [LARGE SCALE GENOMIC DNA]</scope>
    <source>
        <strain evidence="9 10">A5K-106</strain>
    </source>
</reference>
<feature type="repeat" description="TPR" evidence="5">
    <location>
        <begin position="772"/>
        <end position="805"/>
    </location>
</feature>
<dbReference type="CDD" id="cd14014">
    <property type="entry name" value="STKc_PknB_like"/>
    <property type="match status" value="1"/>
</dbReference>
<feature type="binding site" evidence="6">
    <location>
        <position position="89"/>
    </location>
    <ligand>
        <name>ATP</name>
        <dbReference type="ChEBI" id="CHEBI:30616"/>
    </ligand>
</feature>
<dbReference type="Gene3D" id="1.10.510.10">
    <property type="entry name" value="Transferase(Phosphotransferase) domain 1"/>
    <property type="match status" value="1"/>
</dbReference>
<feature type="repeat" description="TPR" evidence="5">
    <location>
        <begin position="806"/>
        <end position="839"/>
    </location>
</feature>
<proteinExistence type="predicted"/>
<dbReference type="SMART" id="SM00028">
    <property type="entry name" value="TPR"/>
    <property type="match status" value="5"/>
</dbReference>
<dbReference type="SUPFAM" id="SSF56112">
    <property type="entry name" value="Protein kinase-like (PK-like)"/>
    <property type="match status" value="1"/>
</dbReference>
<feature type="region of interest" description="Disordered" evidence="7">
    <location>
        <begin position="411"/>
        <end position="436"/>
    </location>
</feature>
<dbReference type="Pfam" id="PF00069">
    <property type="entry name" value="Pkinase"/>
    <property type="match status" value="1"/>
</dbReference>
<dbReference type="InterPro" id="IPR000719">
    <property type="entry name" value="Prot_kinase_dom"/>
</dbReference>
<dbReference type="Proteomes" id="UP000032568">
    <property type="component" value="Chromosome"/>
</dbReference>
<dbReference type="KEGG" id="tact:SG35_010030"/>
<accession>A0AAF0C5J2</accession>
<dbReference type="SMART" id="SM00220">
    <property type="entry name" value="S_TKc"/>
    <property type="match status" value="1"/>
</dbReference>
<dbReference type="Pfam" id="PF14559">
    <property type="entry name" value="TPR_19"/>
    <property type="match status" value="1"/>
</dbReference>
<dbReference type="PANTHER" id="PTHR43289:SF34">
    <property type="entry name" value="SERINE_THREONINE-PROTEIN KINASE YBDM-RELATED"/>
    <property type="match status" value="1"/>
</dbReference>
<evidence type="ECO:0000256" key="7">
    <source>
        <dbReference type="SAM" id="MobiDB-lite"/>
    </source>
</evidence>
<evidence type="ECO:0000259" key="8">
    <source>
        <dbReference type="PROSITE" id="PS50011"/>
    </source>
</evidence>
<name>A0AAF0C5J2_9GAMM</name>
<evidence type="ECO:0000256" key="4">
    <source>
        <dbReference type="ARBA" id="ARBA00022840"/>
    </source>
</evidence>
<evidence type="ECO:0000256" key="1">
    <source>
        <dbReference type="ARBA" id="ARBA00022679"/>
    </source>
</evidence>
<dbReference type="InterPro" id="IPR011990">
    <property type="entry name" value="TPR-like_helical_dom_sf"/>
</dbReference>
<dbReference type="PROSITE" id="PS00107">
    <property type="entry name" value="PROTEIN_KINASE_ATP"/>
    <property type="match status" value="1"/>
</dbReference>
<dbReference type="PROSITE" id="PS50005">
    <property type="entry name" value="TPR"/>
    <property type="match status" value="2"/>
</dbReference>
<dbReference type="Gene3D" id="3.30.200.20">
    <property type="entry name" value="Phosphorylase Kinase, domain 1"/>
    <property type="match status" value="1"/>
</dbReference>
<reference evidence="9 10" key="2">
    <citation type="journal article" date="2022" name="Mar. Drugs">
        <title>Bioassay-Guided Fractionation Leads to the Detection of Cholic Acid Generated by the Rare Thalassomonas sp.</title>
        <authorList>
            <person name="Pheiffer F."/>
            <person name="Schneider Y.K."/>
            <person name="Hansen E.H."/>
            <person name="Andersen J.H."/>
            <person name="Isaksson J."/>
            <person name="Busche T."/>
            <person name="R C."/>
            <person name="Kalinowski J."/>
            <person name="Zyl L.V."/>
            <person name="Trindade M."/>
        </authorList>
    </citation>
    <scope>NUCLEOTIDE SEQUENCE [LARGE SCALE GENOMIC DNA]</scope>
    <source>
        <strain evidence="9 10">A5K-106</strain>
    </source>
</reference>
<sequence length="1008" mass="110936">MSKANPLSSDKLTTNKEEPKQGSALLSNEESNENSEREMQQASHSAPGQEPSIITNSGDYQVQQKIGQGGMGQVYLALDTRLQRTVAIKVLTPLGQNLSLDDSSDETVAEVSNDKENHFQQALAEARLLAKLNHPNIVQIYDVIVSNKQRGETAKPINNEQQQIALVMEYLGGKTLQQFQHQHVTTLIQKLQIIRQIALGLAAAHDNGIVHCDLKASNILIDIDNKPGNGNQSYHPHGQMADQMSARVKIIDFGIAQANNNGSEQLNEQETSSGSNTSGNNSAYGSWTSMSPEQLSANASEQTIDFRTDLFSLGIIAFNLIAGRHPFATSYGTDSAQQIAQAILDDKPGDAKDIIPQLPLPLAHLLNQLLAHQPQNRPTSSHKVAERLQQIIVALTQQEILAEQTLPVGEDGTVLQPKKTKEQEAAANKEDEQQEKKPNRLVVIAAACIIFLVTLTSLFYQDIITPAAPKVRHIAVLPPTLSADSKIADIPRDLVMATIDDAIRQSIINTKHLRLISRTEISAISKESDSYINSIGNAAGATDIITTELSCNNIRCNVTLSRLSSMEETSEQASKNGNKKWTVFAQKNWPTQVDGFNEIFNTSHANISSLYPNYAETYINFSQVNEQDYLEYIELYAKVIINGEKNDEDLNRLKAVLSRSPYLYAGYSLFREAALNLFSETKDPSYPQQLEQLLQSAPPEYKYSVFQSIDIFYLSLALNQIDNAKEQLNIAIQRGVDSSTLTELKAVLTLTNNELALAIKHYKTALALRPSTKLFYNLALSYYWSGDFNNAKQTLKQLLAISPTVYTAKQLLAAIYLHEGKLDLAITTYEQVVKVKPQSNDLDNLGIAYSLAGRYQDALVTATLAVEKSPNHPTKILNLADAEMILGQTKLAQLNYQQVIDLHLNEDDLVAHINRAQAYVHLGNNGAAIKALNSAKKIAPDSGNVAFVAALVYARAGERLSAISQVEEALAGDVGASWFNLPWFDTLCNSKQFNQLLAKAGNPQRCQP</sequence>
<dbReference type="Gene3D" id="1.25.40.10">
    <property type="entry name" value="Tetratricopeptide repeat domain"/>
    <property type="match status" value="1"/>
</dbReference>
<keyword evidence="10" id="KW-1185">Reference proteome</keyword>
<dbReference type="InterPro" id="IPR011009">
    <property type="entry name" value="Kinase-like_dom_sf"/>
</dbReference>
<evidence type="ECO:0000256" key="2">
    <source>
        <dbReference type="ARBA" id="ARBA00022741"/>
    </source>
</evidence>
<protein>
    <submittedName>
        <fullName evidence="9">Protein kinase</fullName>
    </submittedName>
</protein>
<feature type="region of interest" description="Disordered" evidence="7">
    <location>
        <begin position="1"/>
        <end position="55"/>
    </location>
</feature>
<dbReference type="GO" id="GO:0004674">
    <property type="term" value="F:protein serine/threonine kinase activity"/>
    <property type="evidence" value="ECO:0007669"/>
    <property type="project" value="TreeGrafter"/>
</dbReference>
<evidence type="ECO:0000313" key="9">
    <source>
        <dbReference type="EMBL" id="WDE00930.1"/>
    </source>
</evidence>
<dbReference type="AlphaFoldDB" id="A0AAF0C5J2"/>
<feature type="region of interest" description="Disordered" evidence="7">
    <location>
        <begin position="263"/>
        <end position="289"/>
    </location>
</feature>
<dbReference type="SUPFAM" id="SSF48452">
    <property type="entry name" value="TPR-like"/>
    <property type="match status" value="1"/>
</dbReference>
<dbReference type="EMBL" id="CP059735">
    <property type="protein sequence ID" value="WDE00930.1"/>
    <property type="molecule type" value="Genomic_DNA"/>
</dbReference>
<keyword evidence="3 9" id="KW-0418">Kinase</keyword>
<dbReference type="Pfam" id="PF13432">
    <property type="entry name" value="TPR_16"/>
    <property type="match status" value="1"/>
</dbReference>
<evidence type="ECO:0000256" key="6">
    <source>
        <dbReference type="PROSITE-ProRule" id="PRU10141"/>
    </source>
</evidence>
<dbReference type="PROSITE" id="PS50011">
    <property type="entry name" value="PROTEIN_KINASE_DOM"/>
    <property type="match status" value="1"/>
</dbReference>
<organism evidence="9 10">
    <name type="scientific">Thalassomonas actiniarum</name>
    <dbReference type="NCBI Taxonomy" id="485447"/>
    <lineage>
        <taxon>Bacteria</taxon>
        <taxon>Pseudomonadati</taxon>
        <taxon>Pseudomonadota</taxon>
        <taxon>Gammaproteobacteria</taxon>
        <taxon>Alteromonadales</taxon>
        <taxon>Colwelliaceae</taxon>
        <taxon>Thalassomonas</taxon>
    </lineage>
</organism>
<keyword evidence="5" id="KW-0802">TPR repeat</keyword>
<feature type="compositionally biased region" description="Polar residues" evidence="7">
    <location>
        <begin position="40"/>
        <end position="55"/>
    </location>
</feature>
<dbReference type="PANTHER" id="PTHR43289">
    <property type="entry name" value="MITOGEN-ACTIVATED PROTEIN KINASE KINASE KINASE 20-RELATED"/>
    <property type="match status" value="1"/>
</dbReference>
<keyword evidence="1" id="KW-0808">Transferase</keyword>
<keyword evidence="4 6" id="KW-0067">ATP-binding</keyword>
<feature type="compositionally biased region" description="Basic and acidic residues" evidence="7">
    <location>
        <begin position="419"/>
        <end position="436"/>
    </location>
</feature>
<gene>
    <name evidence="9" type="ORF">SG35_010030</name>
</gene>
<dbReference type="PROSITE" id="PS00108">
    <property type="entry name" value="PROTEIN_KINASE_ST"/>
    <property type="match status" value="1"/>
</dbReference>
<dbReference type="InterPro" id="IPR017441">
    <property type="entry name" value="Protein_kinase_ATP_BS"/>
</dbReference>
<dbReference type="InterPro" id="IPR008271">
    <property type="entry name" value="Ser/Thr_kinase_AS"/>
</dbReference>
<dbReference type="InterPro" id="IPR019734">
    <property type="entry name" value="TPR_rpt"/>
</dbReference>
<evidence type="ECO:0000313" key="10">
    <source>
        <dbReference type="Proteomes" id="UP000032568"/>
    </source>
</evidence>
<keyword evidence="2 6" id="KW-0547">Nucleotide-binding</keyword>
<evidence type="ECO:0000256" key="5">
    <source>
        <dbReference type="PROSITE-ProRule" id="PRU00339"/>
    </source>
</evidence>
<evidence type="ECO:0000256" key="3">
    <source>
        <dbReference type="ARBA" id="ARBA00022777"/>
    </source>
</evidence>
<dbReference type="RefSeq" id="WP_152646593.1">
    <property type="nucleotide sequence ID" value="NZ_CP059735.1"/>
</dbReference>
<feature type="compositionally biased region" description="Polar residues" evidence="7">
    <location>
        <begin position="1"/>
        <end position="12"/>
    </location>
</feature>
<dbReference type="GO" id="GO:0005524">
    <property type="term" value="F:ATP binding"/>
    <property type="evidence" value="ECO:0007669"/>
    <property type="project" value="UniProtKB-UniRule"/>
</dbReference>
<feature type="compositionally biased region" description="Low complexity" evidence="7">
    <location>
        <begin position="271"/>
        <end position="282"/>
    </location>
</feature>